<dbReference type="EMBL" id="SSTE01015080">
    <property type="protein sequence ID" value="KAA0043654.1"/>
    <property type="molecule type" value="Genomic_DNA"/>
</dbReference>
<proteinExistence type="predicted"/>
<protein>
    <submittedName>
        <fullName evidence="3">F-box protein SKIP24 isoform X1</fullName>
    </submittedName>
</protein>
<accession>A0A5A7TK06</accession>
<sequence>MSELPDELWSQILQIGVKTSALTYKDLCCVSISSPRLRRLSDHDSLWSHLLSSDYPSSSSSFPSSASSSKSLYKIRLERDRYRKKAAHTRAVLRKESQIAEHYRRVGQLEERLIEETSKCTTTLTELSNLRTVRFGRLREATVALNVWQPEVIRARQKQIVEQCSVSVDSRLRTLDMELKLCKQQIAIFQKALKDEKKRLELAKEELTSLKYHPLKDHKSMNSSNNDSHIKRRSKDAINVRFISLNTLLFLDLRPLASSAASRKLKKITLLSRKSLAQLTSCMPKDQEDRPTPRDMASNDDEHLGQMCMWEALKNIILLFPQCLAQQPLNAKTVFGLTPIGTNIAEVVRRNEQHITQIYVERWYG</sequence>
<reference evidence="3 4" key="1">
    <citation type="submission" date="2019-08" db="EMBL/GenBank/DDBJ databases">
        <title>Draft genome sequences of two oriental melons (Cucumis melo L. var makuwa).</title>
        <authorList>
            <person name="Kwon S.-Y."/>
        </authorList>
    </citation>
    <scope>NUCLEOTIDE SEQUENCE [LARGE SCALE GENOMIC DNA]</scope>
    <source>
        <strain evidence="4">cv. SW 3</strain>
        <tissue evidence="3">Leaf</tissue>
    </source>
</reference>
<name>A0A5A7TK06_CUCMM</name>
<feature type="domain" description="F-box" evidence="2">
    <location>
        <begin position="2"/>
        <end position="50"/>
    </location>
</feature>
<feature type="coiled-coil region" evidence="1">
    <location>
        <begin position="186"/>
        <end position="213"/>
    </location>
</feature>
<dbReference type="Proteomes" id="UP000321393">
    <property type="component" value="Unassembled WGS sequence"/>
</dbReference>
<evidence type="ECO:0000313" key="4">
    <source>
        <dbReference type="Proteomes" id="UP000321393"/>
    </source>
</evidence>
<dbReference type="AlphaFoldDB" id="A0A5A7TK06"/>
<dbReference type="SUPFAM" id="SSF81383">
    <property type="entry name" value="F-box domain"/>
    <property type="match status" value="1"/>
</dbReference>
<organism evidence="3 4">
    <name type="scientific">Cucumis melo var. makuwa</name>
    <name type="common">Oriental melon</name>
    <dbReference type="NCBI Taxonomy" id="1194695"/>
    <lineage>
        <taxon>Eukaryota</taxon>
        <taxon>Viridiplantae</taxon>
        <taxon>Streptophyta</taxon>
        <taxon>Embryophyta</taxon>
        <taxon>Tracheophyta</taxon>
        <taxon>Spermatophyta</taxon>
        <taxon>Magnoliopsida</taxon>
        <taxon>eudicotyledons</taxon>
        <taxon>Gunneridae</taxon>
        <taxon>Pentapetalae</taxon>
        <taxon>rosids</taxon>
        <taxon>fabids</taxon>
        <taxon>Cucurbitales</taxon>
        <taxon>Cucurbitaceae</taxon>
        <taxon>Benincaseae</taxon>
        <taxon>Cucumis</taxon>
    </lineage>
</organism>
<evidence type="ECO:0000259" key="2">
    <source>
        <dbReference type="Pfam" id="PF12937"/>
    </source>
</evidence>
<dbReference type="STRING" id="1194695.A0A5A7TK06"/>
<dbReference type="Gene3D" id="1.20.1280.50">
    <property type="match status" value="1"/>
</dbReference>
<evidence type="ECO:0000256" key="1">
    <source>
        <dbReference type="SAM" id="Coils"/>
    </source>
</evidence>
<dbReference type="InterPro" id="IPR001810">
    <property type="entry name" value="F-box_dom"/>
</dbReference>
<gene>
    <name evidence="3" type="ORF">E6C27_scaffold320G001020</name>
</gene>
<evidence type="ECO:0000313" key="3">
    <source>
        <dbReference type="EMBL" id="KAA0043654.1"/>
    </source>
</evidence>
<keyword evidence="1" id="KW-0175">Coiled coil</keyword>
<dbReference type="OrthoDB" id="3219396at2759"/>
<dbReference type="Pfam" id="PF12937">
    <property type="entry name" value="F-box-like"/>
    <property type="match status" value="1"/>
</dbReference>
<dbReference type="InterPro" id="IPR036047">
    <property type="entry name" value="F-box-like_dom_sf"/>
</dbReference>
<comment type="caution">
    <text evidence="3">The sequence shown here is derived from an EMBL/GenBank/DDBJ whole genome shotgun (WGS) entry which is preliminary data.</text>
</comment>